<keyword evidence="2" id="KW-1185">Reference proteome</keyword>
<comment type="caution">
    <text evidence="1">The sequence shown here is derived from an EMBL/GenBank/DDBJ whole genome shotgun (WGS) entry which is preliminary data.</text>
</comment>
<dbReference type="OrthoDB" id="6120993at2"/>
<dbReference type="AlphaFoldDB" id="A4BJC9"/>
<gene>
    <name evidence="1" type="ORF">MED297_03270</name>
</gene>
<name>A4BJC9_9GAMM</name>
<proteinExistence type="predicted"/>
<dbReference type="HOGENOM" id="CLU_2094854_0_0_6"/>
<keyword evidence="1" id="KW-0436">Ligase</keyword>
<dbReference type="EMBL" id="AAOE01000032">
    <property type="protein sequence ID" value="EAR07787.1"/>
    <property type="molecule type" value="Genomic_DNA"/>
</dbReference>
<dbReference type="STRING" id="314283.MED297_03270"/>
<dbReference type="EC" id="6.3.5.3" evidence="1"/>
<evidence type="ECO:0000313" key="2">
    <source>
        <dbReference type="Proteomes" id="UP000005953"/>
    </source>
</evidence>
<organism evidence="1 2">
    <name type="scientific">Reinekea blandensis MED297</name>
    <dbReference type="NCBI Taxonomy" id="314283"/>
    <lineage>
        <taxon>Bacteria</taxon>
        <taxon>Pseudomonadati</taxon>
        <taxon>Pseudomonadota</taxon>
        <taxon>Gammaproteobacteria</taxon>
        <taxon>Oceanospirillales</taxon>
        <taxon>Saccharospirillaceae</taxon>
        <taxon>Reinekea</taxon>
    </lineage>
</organism>
<reference evidence="1 2" key="1">
    <citation type="submission" date="2006-02" db="EMBL/GenBank/DDBJ databases">
        <authorList>
            <person name="Pinhassi J."/>
            <person name="Pedros-Alio C."/>
            <person name="Ferriera S."/>
            <person name="Johnson J."/>
            <person name="Kravitz S."/>
            <person name="Halpern A."/>
            <person name="Remington K."/>
            <person name="Beeson K."/>
            <person name="Tran B."/>
            <person name="Rogers Y.-H."/>
            <person name="Friedman R."/>
            <person name="Venter J.C."/>
        </authorList>
    </citation>
    <scope>NUCLEOTIDE SEQUENCE [LARGE SCALE GENOMIC DNA]</scope>
    <source>
        <strain evidence="1 2">MED297</strain>
    </source>
</reference>
<accession>A4BJC9</accession>
<dbReference type="RefSeq" id="WP_008047358.1">
    <property type="nucleotide sequence ID" value="NZ_CH724154.1"/>
</dbReference>
<sequence>MAEFLVVFVVTFLVVGGVALAMMLGRTPVYRPDEAHVQSVLTRMLDGELTENEWEFFINMPIHHDPTLDDVREKCRLTNEEYGLWARHGRARLKEGGQIRLRHLLNNLEQGGAKLF</sequence>
<dbReference type="Proteomes" id="UP000005953">
    <property type="component" value="Unassembled WGS sequence"/>
</dbReference>
<evidence type="ECO:0000313" key="1">
    <source>
        <dbReference type="EMBL" id="EAR07787.1"/>
    </source>
</evidence>
<dbReference type="GO" id="GO:0004642">
    <property type="term" value="F:phosphoribosylformylglycinamidine synthase activity"/>
    <property type="evidence" value="ECO:0007669"/>
    <property type="project" value="UniProtKB-EC"/>
</dbReference>
<protein>
    <submittedName>
        <fullName evidence="1">Phosphoribosylformylglycinamidine synthase</fullName>
        <ecNumber evidence="1">6.3.5.3</ecNumber>
    </submittedName>
</protein>